<dbReference type="SUPFAM" id="SSF49764">
    <property type="entry name" value="HSP20-like chaperones"/>
    <property type="match status" value="1"/>
</dbReference>
<evidence type="ECO:0000313" key="3">
    <source>
        <dbReference type="Proteomes" id="UP001187471"/>
    </source>
</evidence>
<dbReference type="PANTHER" id="PTHR23315">
    <property type="entry name" value="U BOX DOMAIN-CONTAINING"/>
    <property type="match status" value="1"/>
</dbReference>
<sequence>MISGSVRGKKDALTTLYKLCSARVNKERAVTAGVVRPLVAMVAERGTGLAEKAMVVLEPKLVHVHGAEALALIGLEPGGREGMYRGVARQIRIGRFGMPNSYVHLHPVDFVRLAINLHPPLEPVVVEVLPHHLCVASADLLSMYLAPLLWVGEGEDGSKGSNRSTTDDEEGRGVERGGGRSDLGGGGERLDGGDSKGSTGGFVGQWGSFRVCLQVGDVTPDIGKENVKVYMEHNTLVIKGEAESESDDEEPARRYASRLNLPPNT</sequence>
<dbReference type="InterPro" id="IPR008978">
    <property type="entry name" value="HSP20-like_chaperone"/>
</dbReference>
<dbReference type="EMBL" id="JAVXUO010002077">
    <property type="protein sequence ID" value="KAK2976454.1"/>
    <property type="molecule type" value="Genomic_DNA"/>
</dbReference>
<evidence type="ECO:0000256" key="1">
    <source>
        <dbReference type="SAM" id="MobiDB-lite"/>
    </source>
</evidence>
<dbReference type="Proteomes" id="UP001187471">
    <property type="component" value="Unassembled WGS sequence"/>
</dbReference>
<dbReference type="PANTHER" id="PTHR23315:SF129">
    <property type="entry name" value="ARM REPEAT SUPERFAMILY PROTEIN"/>
    <property type="match status" value="1"/>
</dbReference>
<name>A0AA88U9M8_9ASTE</name>
<reference evidence="2" key="1">
    <citation type="submission" date="2022-12" db="EMBL/GenBank/DDBJ databases">
        <title>Draft genome assemblies for two species of Escallonia (Escalloniales).</title>
        <authorList>
            <person name="Chanderbali A."/>
            <person name="Dervinis C."/>
            <person name="Anghel I."/>
            <person name="Soltis D."/>
            <person name="Soltis P."/>
            <person name="Zapata F."/>
        </authorList>
    </citation>
    <scope>NUCLEOTIDE SEQUENCE</scope>
    <source>
        <strain evidence="2">UCBG92.1500</strain>
        <tissue evidence="2">Leaf</tissue>
    </source>
</reference>
<evidence type="ECO:0000313" key="2">
    <source>
        <dbReference type="EMBL" id="KAK2976454.1"/>
    </source>
</evidence>
<feature type="region of interest" description="Disordered" evidence="1">
    <location>
        <begin position="155"/>
        <end position="197"/>
    </location>
</feature>
<protein>
    <recommendedName>
        <fullName evidence="4">SHSP domain-containing protein</fullName>
    </recommendedName>
</protein>
<dbReference type="AlphaFoldDB" id="A0AA88U9M8"/>
<organism evidence="2 3">
    <name type="scientific">Escallonia rubra</name>
    <dbReference type="NCBI Taxonomy" id="112253"/>
    <lineage>
        <taxon>Eukaryota</taxon>
        <taxon>Viridiplantae</taxon>
        <taxon>Streptophyta</taxon>
        <taxon>Embryophyta</taxon>
        <taxon>Tracheophyta</taxon>
        <taxon>Spermatophyta</taxon>
        <taxon>Magnoliopsida</taxon>
        <taxon>eudicotyledons</taxon>
        <taxon>Gunneridae</taxon>
        <taxon>Pentapetalae</taxon>
        <taxon>asterids</taxon>
        <taxon>campanulids</taxon>
        <taxon>Escalloniales</taxon>
        <taxon>Escalloniaceae</taxon>
        <taxon>Escallonia</taxon>
    </lineage>
</organism>
<dbReference type="CDD" id="cd00298">
    <property type="entry name" value="ACD_sHsps_p23-like"/>
    <property type="match status" value="1"/>
</dbReference>
<dbReference type="Gene3D" id="2.60.40.790">
    <property type="match status" value="1"/>
</dbReference>
<keyword evidence="3" id="KW-1185">Reference proteome</keyword>
<feature type="region of interest" description="Disordered" evidence="1">
    <location>
        <begin position="240"/>
        <end position="265"/>
    </location>
</feature>
<gene>
    <name evidence="2" type="ORF">RJ640_015577</name>
</gene>
<evidence type="ECO:0008006" key="4">
    <source>
        <dbReference type="Google" id="ProtNLM"/>
    </source>
</evidence>
<accession>A0AA88U9M8</accession>
<proteinExistence type="predicted"/>
<comment type="caution">
    <text evidence="2">The sequence shown here is derived from an EMBL/GenBank/DDBJ whole genome shotgun (WGS) entry which is preliminary data.</text>
</comment>